<feature type="transmembrane region" description="Helical" evidence="10">
    <location>
        <begin position="20"/>
        <end position="45"/>
    </location>
</feature>
<keyword evidence="4 10" id="KW-1133">Transmembrane helix</keyword>
<evidence type="ECO:0000256" key="9">
    <source>
        <dbReference type="SAM" id="MobiDB-lite"/>
    </source>
</evidence>
<evidence type="ECO:0000313" key="12">
    <source>
        <dbReference type="EMBL" id="KAK2567510.1"/>
    </source>
</evidence>
<keyword evidence="5" id="KW-0297">G-protein coupled receptor</keyword>
<evidence type="ECO:0000256" key="7">
    <source>
        <dbReference type="ARBA" id="ARBA00023170"/>
    </source>
</evidence>
<evidence type="ECO:0000313" key="13">
    <source>
        <dbReference type="Proteomes" id="UP001249851"/>
    </source>
</evidence>
<protein>
    <submittedName>
        <fullName evidence="12">Alpha-1A adrenergic receptor</fullName>
    </submittedName>
</protein>
<evidence type="ECO:0000256" key="4">
    <source>
        <dbReference type="ARBA" id="ARBA00022989"/>
    </source>
</evidence>
<dbReference type="PROSITE" id="PS50262">
    <property type="entry name" value="G_PROTEIN_RECEP_F1_2"/>
    <property type="match status" value="1"/>
</dbReference>
<dbReference type="InterPro" id="IPR017452">
    <property type="entry name" value="GPCR_Rhodpsn_7TM"/>
</dbReference>
<dbReference type="InterPro" id="IPR000276">
    <property type="entry name" value="GPCR_Rhodpsn"/>
</dbReference>
<feature type="transmembrane region" description="Helical" evidence="10">
    <location>
        <begin position="137"/>
        <end position="159"/>
    </location>
</feature>
<keyword evidence="3 10" id="KW-0812">Transmembrane</keyword>
<dbReference type="Proteomes" id="UP001249851">
    <property type="component" value="Unassembled WGS sequence"/>
</dbReference>
<keyword evidence="7 12" id="KW-0675">Receptor</keyword>
<dbReference type="AlphaFoldDB" id="A0AAD9QUA4"/>
<feature type="region of interest" description="Disordered" evidence="9">
    <location>
        <begin position="376"/>
        <end position="413"/>
    </location>
</feature>
<dbReference type="EMBL" id="JARQWQ010000014">
    <property type="protein sequence ID" value="KAK2567510.1"/>
    <property type="molecule type" value="Genomic_DNA"/>
</dbReference>
<keyword evidence="6 10" id="KW-0472">Membrane</keyword>
<keyword evidence="2" id="KW-1003">Cell membrane</keyword>
<dbReference type="Gene3D" id="1.20.1070.10">
    <property type="entry name" value="Rhodopsin 7-helix transmembrane proteins"/>
    <property type="match status" value="1"/>
</dbReference>
<feature type="domain" description="G-protein coupled receptors family 1 profile" evidence="11">
    <location>
        <begin position="37"/>
        <end position="346"/>
    </location>
</feature>
<dbReference type="SMART" id="SM01381">
    <property type="entry name" value="7TM_GPCR_Srsx"/>
    <property type="match status" value="1"/>
</dbReference>
<keyword evidence="13" id="KW-1185">Reference proteome</keyword>
<reference evidence="12" key="2">
    <citation type="journal article" date="2023" name="Science">
        <title>Genomic signatures of disease resistance in endangered staghorn corals.</title>
        <authorList>
            <person name="Vollmer S.V."/>
            <person name="Selwyn J.D."/>
            <person name="Despard B.A."/>
            <person name="Roesel C.L."/>
        </authorList>
    </citation>
    <scope>NUCLEOTIDE SEQUENCE</scope>
    <source>
        <strain evidence="12">K2</strain>
    </source>
</reference>
<gene>
    <name evidence="12" type="ORF">P5673_008337</name>
</gene>
<dbReference type="Pfam" id="PF00001">
    <property type="entry name" value="7tm_1"/>
    <property type="match status" value="1"/>
</dbReference>
<dbReference type="PRINTS" id="PR00237">
    <property type="entry name" value="GPCRRHODOPSN"/>
</dbReference>
<evidence type="ECO:0000256" key="6">
    <source>
        <dbReference type="ARBA" id="ARBA00023136"/>
    </source>
</evidence>
<dbReference type="GO" id="GO:0004930">
    <property type="term" value="F:G protein-coupled receptor activity"/>
    <property type="evidence" value="ECO:0007669"/>
    <property type="project" value="UniProtKB-KW"/>
</dbReference>
<accession>A0AAD9QUA4</accession>
<sequence length="413" mass="45934">MNESSPTLPNSSNTSISPLSAVLIVSMGCTVLLAVFGNVLVLLAVSRTRSLGSTASILVVNLAIVDLLITITVVPFVMTTAVTQEWILPQAVCNITAFINAFLTAGQIMALLLISVNRYIAVVYPHRYETRCNKRGTLTAVITGWLYSIIWTSVPFYGWGEMGFIKGNLFCNILWSVDMAYAITAQTFCYFIPSIVGAVLYLLVYRQVRLQGERMSSKSLSIQLRLKRSTEGRTASSYNGTPASPSPLSFDNLAASNEDIRERTRTERKNTAASASLRRERRRSAVEARVTKTLLAVATAFVICWFPRGIANLWAIFASREDVPRALEYGSTMLVFFNAAVNPILYGALHQDFKRAFKSIIRCECITEKDNQKRSVANGNERNGRDSNVLTRTKRDRKPLDYDRGSDQQFSND</sequence>
<dbReference type="GO" id="GO:0005886">
    <property type="term" value="C:plasma membrane"/>
    <property type="evidence" value="ECO:0007669"/>
    <property type="project" value="UniProtKB-SubCell"/>
</dbReference>
<feature type="compositionally biased region" description="Polar residues" evidence="9">
    <location>
        <begin position="376"/>
        <end position="391"/>
    </location>
</feature>
<evidence type="ECO:0000256" key="2">
    <source>
        <dbReference type="ARBA" id="ARBA00022475"/>
    </source>
</evidence>
<keyword evidence="8" id="KW-0807">Transducer</keyword>
<feature type="transmembrane region" description="Helical" evidence="10">
    <location>
        <begin position="293"/>
        <end position="317"/>
    </location>
</feature>
<evidence type="ECO:0000259" key="11">
    <source>
        <dbReference type="PROSITE" id="PS50262"/>
    </source>
</evidence>
<feature type="transmembrane region" description="Helical" evidence="10">
    <location>
        <begin position="329"/>
        <end position="349"/>
    </location>
</feature>
<evidence type="ECO:0000256" key="1">
    <source>
        <dbReference type="ARBA" id="ARBA00004651"/>
    </source>
</evidence>
<feature type="transmembrane region" description="Helical" evidence="10">
    <location>
        <begin position="97"/>
        <end position="116"/>
    </location>
</feature>
<organism evidence="12 13">
    <name type="scientific">Acropora cervicornis</name>
    <name type="common">Staghorn coral</name>
    <dbReference type="NCBI Taxonomy" id="6130"/>
    <lineage>
        <taxon>Eukaryota</taxon>
        <taxon>Metazoa</taxon>
        <taxon>Cnidaria</taxon>
        <taxon>Anthozoa</taxon>
        <taxon>Hexacorallia</taxon>
        <taxon>Scleractinia</taxon>
        <taxon>Astrocoeniina</taxon>
        <taxon>Acroporidae</taxon>
        <taxon>Acropora</taxon>
    </lineage>
</organism>
<evidence type="ECO:0000256" key="3">
    <source>
        <dbReference type="ARBA" id="ARBA00022692"/>
    </source>
</evidence>
<dbReference type="SUPFAM" id="SSF81321">
    <property type="entry name" value="Family A G protein-coupled receptor-like"/>
    <property type="match status" value="1"/>
</dbReference>
<evidence type="ECO:0000256" key="10">
    <source>
        <dbReference type="SAM" id="Phobius"/>
    </source>
</evidence>
<feature type="transmembrane region" description="Helical" evidence="10">
    <location>
        <begin position="179"/>
        <end position="205"/>
    </location>
</feature>
<comment type="caution">
    <text evidence="12">The sequence shown here is derived from an EMBL/GenBank/DDBJ whole genome shotgun (WGS) entry which is preliminary data.</text>
</comment>
<comment type="subcellular location">
    <subcellularLocation>
        <location evidence="1">Cell membrane</location>
        <topology evidence="1">Multi-pass membrane protein</topology>
    </subcellularLocation>
</comment>
<dbReference type="PANTHER" id="PTHR22752">
    <property type="entry name" value="G PROTEIN-COUPLED RECEPTOR"/>
    <property type="match status" value="1"/>
</dbReference>
<reference evidence="12" key="1">
    <citation type="journal article" date="2023" name="G3 (Bethesda)">
        <title>Whole genome assembly and annotation of the endangered Caribbean coral Acropora cervicornis.</title>
        <authorList>
            <person name="Selwyn J.D."/>
            <person name="Vollmer S.V."/>
        </authorList>
    </citation>
    <scope>NUCLEOTIDE SEQUENCE</scope>
    <source>
        <strain evidence="12">K2</strain>
    </source>
</reference>
<name>A0AAD9QUA4_ACRCE</name>
<feature type="transmembrane region" description="Helical" evidence="10">
    <location>
        <begin position="57"/>
        <end position="77"/>
    </location>
</feature>
<evidence type="ECO:0000256" key="8">
    <source>
        <dbReference type="ARBA" id="ARBA00023224"/>
    </source>
</evidence>
<proteinExistence type="predicted"/>
<dbReference type="CDD" id="cd00637">
    <property type="entry name" value="7tm_classA_rhodopsin-like"/>
    <property type="match status" value="1"/>
</dbReference>
<evidence type="ECO:0000256" key="5">
    <source>
        <dbReference type="ARBA" id="ARBA00023040"/>
    </source>
</evidence>